<dbReference type="EMBL" id="AFHQ01000021">
    <property type="protein sequence ID" value="EGK61301.1"/>
    <property type="molecule type" value="Genomic_DNA"/>
</dbReference>
<evidence type="ECO:0000313" key="1">
    <source>
        <dbReference type="EMBL" id="EGK61301.1"/>
    </source>
</evidence>
<proteinExistence type="predicted"/>
<organism evidence="1 2">
    <name type="scientific">Centipeda periodontii DSM 2778</name>
    <dbReference type="NCBI Taxonomy" id="888060"/>
    <lineage>
        <taxon>Bacteria</taxon>
        <taxon>Bacillati</taxon>
        <taxon>Bacillota</taxon>
        <taxon>Negativicutes</taxon>
        <taxon>Selenomonadales</taxon>
        <taxon>Selenomonadaceae</taxon>
        <taxon>Centipeda</taxon>
    </lineage>
</organism>
<reference evidence="1 2" key="1">
    <citation type="submission" date="2011-04" db="EMBL/GenBank/DDBJ databases">
        <authorList>
            <person name="Muzny D."/>
            <person name="Qin X."/>
            <person name="Deng J."/>
            <person name="Jiang H."/>
            <person name="Liu Y."/>
            <person name="Qu J."/>
            <person name="Song X.-Z."/>
            <person name="Zhang L."/>
            <person name="Thornton R."/>
            <person name="Coyle M."/>
            <person name="Francisco L."/>
            <person name="Jackson L."/>
            <person name="Javaid M."/>
            <person name="Korchina V."/>
            <person name="Kovar C."/>
            <person name="Mata R."/>
            <person name="Mathew T."/>
            <person name="Ngo R."/>
            <person name="Nguyen L."/>
            <person name="Nguyen N."/>
            <person name="Okwuonu G."/>
            <person name="Ongeri F."/>
            <person name="Pham C."/>
            <person name="Simmons D."/>
            <person name="Wilczek-Boney K."/>
            <person name="Hale W."/>
            <person name="Jakkamsetti A."/>
            <person name="Pham P."/>
            <person name="Ruth R."/>
            <person name="San Lucas F."/>
            <person name="Warren J."/>
            <person name="Zhang J."/>
            <person name="Zhao Z."/>
            <person name="Zhou C."/>
            <person name="Zhu D."/>
            <person name="Lee S."/>
            <person name="Bess C."/>
            <person name="Blankenburg K."/>
            <person name="Forbes L."/>
            <person name="Fu Q."/>
            <person name="Gubbala S."/>
            <person name="Hirani K."/>
            <person name="Jayaseelan J.C."/>
            <person name="Lara F."/>
            <person name="Munidasa M."/>
            <person name="Palculict T."/>
            <person name="Patil S."/>
            <person name="Pu L.-L."/>
            <person name="Saada N."/>
            <person name="Tang L."/>
            <person name="Weissenberger G."/>
            <person name="Zhu Y."/>
            <person name="Hemphill L."/>
            <person name="Shang Y."/>
            <person name="Youmans B."/>
            <person name="Ayvaz T."/>
            <person name="Ross M."/>
            <person name="Santibanez J."/>
            <person name="Aqrawi P."/>
            <person name="Gross S."/>
            <person name="Joshi V."/>
            <person name="Fowler G."/>
            <person name="Nazareth L."/>
            <person name="Reid J."/>
            <person name="Worley K."/>
            <person name="Petrosino J."/>
            <person name="Highlander S."/>
            <person name="Gibbs R."/>
        </authorList>
    </citation>
    <scope>NUCLEOTIDE SEQUENCE [LARGE SCALE GENOMIC DNA]</scope>
    <source>
        <strain evidence="1 2">DSM 2778</strain>
    </source>
</reference>
<sequence>MQNAHLFSLSSFHDSTNDKKNPLFFEGIRTICDRKSRKCFT</sequence>
<gene>
    <name evidence="1" type="ORF">HMPREF9081_0571</name>
</gene>
<accession>F5RJY6</accession>
<dbReference type="HOGENOM" id="CLU_3267570_0_0_9"/>
<keyword evidence="2" id="KW-1185">Reference proteome</keyword>
<dbReference type="AlphaFoldDB" id="F5RJY6"/>
<comment type="caution">
    <text evidence="1">The sequence shown here is derived from an EMBL/GenBank/DDBJ whole genome shotgun (WGS) entry which is preliminary data.</text>
</comment>
<dbReference type="Proteomes" id="UP000004067">
    <property type="component" value="Unassembled WGS sequence"/>
</dbReference>
<protein>
    <submittedName>
        <fullName evidence="1">Uncharacterized protein</fullName>
    </submittedName>
</protein>
<evidence type="ECO:0000313" key="2">
    <source>
        <dbReference type="Proteomes" id="UP000004067"/>
    </source>
</evidence>
<name>F5RJY6_9FIRM</name>